<dbReference type="OrthoDB" id="496981at2759"/>
<keyword evidence="6" id="KW-1185">Reference proteome</keyword>
<dbReference type="SUPFAM" id="SSF48403">
    <property type="entry name" value="Ankyrin repeat"/>
    <property type="match status" value="1"/>
</dbReference>
<evidence type="ECO:0000256" key="4">
    <source>
        <dbReference type="SAM" id="MobiDB-lite"/>
    </source>
</evidence>
<keyword evidence="2 3" id="KW-0040">ANK repeat</keyword>
<dbReference type="AlphaFoldDB" id="A0A0L7RHI4"/>
<feature type="repeat" description="ANK" evidence="3">
    <location>
        <begin position="237"/>
        <end position="269"/>
    </location>
</feature>
<evidence type="ECO:0000256" key="3">
    <source>
        <dbReference type="PROSITE-ProRule" id="PRU00023"/>
    </source>
</evidence>
<organism evidence="5 6">
    <name type="scientific">Habropoda laboriosa</name>
    <dbReference type="NCBI Taxonomy" id="597456"/>
    <lineage>
        <taxon>Eukaryota</taxon>
        <taxon>Metazoa</taxon>
        <taxon>Ecdysozoa</taxon>
        <taxon>Arthropoda</taxon>
        <taxon>Hexapoda</taxon>
        <taxon>Insecta</taxon>
        <taxon>Pterygota</taxon>
        <taxon>Neoptera</taxon>
        <taxon>Endopterygota</taxon>
        <taxon>Hymenoptera</taxon>
        <taxon>Apocrita</taxon>
        <taxon>Aculeata</taxon>
        <taxon>Apoidea</taxon>
        <taxon>Anthophila</taxon>
        <taxon>Apidae</taxon>
        <taxon>Habropoda</taxon>
    </lineage>
</organism>
<proteinExistence type="predicted"/>
<sequence length="360" mass="40049">MTSMDSGIETSNNSDDDSIAQNEDISTNEINVSSAFATTSSQNDICEIEPNTSPIKLGSFPHPDFSFPISSLGSFIFMNENRTYPRIFCPEIVHEVENSTPTTSSSGPIVQSIDVANRRMKSLRITHRNERRMRIDAAIYNTAMMERIVTCGISNTCEILGRTPFNLVSSSNDRRMRIAAATNNTPMIRRLLSCRVTPNNCDTQGRTPLHLASSRGYAEIVRLLLQNGADPNLQDCVGNNPLHLASATYQVSVLVLLLNAGTNLFCSNHDGHTPIQLIRSKLESRKELSYKSSALDRMKIREEIHLITKIMVAYVERYASKNMEPVYSPYSRLPSSSTTVQVLDDVKELLSDLDALSLTH</sequence>
<evidence type="ECO:0000256" key="1">
    <source>
        <dbReference type="ARBA" id="ARBA00022737"/>
    </source>
</evidence>
<protein>
    <submittedName>
        <fullName evidence="5">Ankyrin repeat domain-containing protein 54</fullName>
    </submittedName>
</protein>
<dbReference type="InterPro" id="IPR002110">
    <property type="entry name" value="Ankyrin_rpt"/>
</dbReference>
<dbReference type="Pfam" id="PF12796">
    <property type="entry name" value="Ank_2"/>
    <property type="match status" value="1"/>
</dbReference>
<dbReference type="EMBL" id="KQ414591">
    <property type="protein sequence ID" value="KOC70279.1"/>
    <property type="molecule type" value="Genomic_DNA"/>
</dbReference>
<reference evidence="5 6" key="1">
    <citation type="submission" date="2015-07" db="EMBL/GenBank/DDBJ databases">
        <title>The genome of Habropoda laboriosa.</title>
        <authorList>
            <person name="Pan H."/>
            <person name="Kapheim K."/>
        </authorList>
    </citation>
    <scope>NUCLEOTIDE SEQUENCE [LARGE SCALE GENOMIC DNA]</scope>
    <source>
        <strain evidence="5">0110345459</strain>
    </source>
</reference>
<dbReference type="PROSITE" id="PS50088">
    <property type="entry name" value="ANK_REPEAT"/>
    <property type="match status" value="2"/>
</dbReference>
<dbReference type="InterPro" id="IPR036770">
    <property type="entry name" value="Ankyrin_rpt-contain_sf"/>
</dbReference>
<name>A0A0L7RHI4_9HYME</name>
<dbReference type="Proteomes" id="UP000053825">
    <property type="component" value="Unassembled WGS sequence"/>
</dbReference>
<dbReference type="PROSITE" id="PS50297">
    <property type="entry name" value="ANK_REP_REGION"/>
    <property type="match status" value="2"/>
</dbReference>
<dbReference type="SMART" id="SM00248">
    <property type="entry name" value="ANK"/>
    <property type="match status" value="3"/>
</dbReference>
<evidence type="ECO:0000313" key="6">
    <source>
        <dbReference type="Proteomes" id="UP000053825"/>
    </source>
</evidence>
<dbReference type="Gene3D" id="1.25.40.20">
    <property type="entry name" value="Ankyrin repeat-containing domain"/>
    <property type="match status" value="1"/>
</dbReference>
<keyword evidence="1" id="KW-0677">Repeat</keyword>
<feature type="repeat" description="ANK" evidence="3">
    <location>
        <begin position="204"/>
        <end position="236"/>
    </location>
</feature>
<accession>A0A0L7RHI4</accession>
<evidence type="ECO:0000256" key="2">
    <source>
        <dbReference type="ARBA" id="ARBA00023043"/>
    </source>
</evidence>
<feature type="region of interest" description="Disordered" evidence="4">
    <location>
        <begin position="1"/>
        <end position="20"/>
    </location>
</feature>
<dbReference type="PANTHER" id="PTHR24171">
    <property type="entry name" value="ANKYRIN REPEAT DOMAIN-CONTAINING PROTEIN 39-RELATED"/>
    <property type="match status" value="1"/>
</dbReference>
<gene>
    <name evidence="5" type="ORF">WH47_06977</name>
</gene>
<evidence type="ECO:0000313" key="5">
    <source>
        <dbReference type="EMBL" id="KOC70279.1"/>
    </source>
</evidence>
<dbReference type="STRING" id="597456.A0A0L7RHI4"/>